<dbReference type="FunFam" id="3.20.20.70:FF:000096">
    <property type="entry name" value="Thiamine-phosphate synthase"/>
    <property type="match status" value="1"/>
</dbReference>
<protein>
    <recommendedName>
        <fullName evidence="15">Thiamine phosphate synthase/TenI domain-containing protein</fullName>
    </recommendedName>
</protein>
<dbReference type="SUPFAM" id="SSF51391">
    <property type="entry name" value="Thiamin phosphate synthase"/>
    <property type="match status" value="1"/>
</dbReference>
<evidence type="ECO:0000256" key="2">
    <source>
        <dbReference type="ARBA" id="ARBA00001946"/>
    </source>
</evidence>
<dbReference type="InterPro" id="IPR000417">
    <property type="entry name" value="Hyethyz_kinase"/>
</dbReference>
<keyword evidence="11" id="KW-0784">Thiamine biosynthesis</keyword>
<dbReference type="GO" id="GO:0009228">
    <property type="term" value="P:thiamine biosynthetic process"/>
    <property type="evidence" value="ECO:0007669"/>
    <property type="project" value="UniProtKB-KW"/>
</dbReference>
<dbReference type="Proteomes" id="UP000750711">
    <property type="component" value="Unassembled WGS sequence"/>
</dbReference>
<evidence type="ECO:0000256" key="14">
    <source>
        <dbReference type="ARBA" id="ARBA00047883"/>
    </source>
</evidence>
<evidence type="ECO:0000256" key="4">
    <source>
        <dbReference type="ARBA" id="ARBA00005165"/>
    </source>
</evidence>
<evidence type="ECO:0000256" key="10">
    <source>
        <dbReference type="ARBA" id="ARBA00022842"/>
    </source>
</evidence>
<evidence type="ECO:0000256" key="3">
    <source>
        <dbReference type="ARBA" id="ARBA00004868"/>
    </source>
</evidence>
<keyword evidence="9" id="KW-0067">ATP-binding</keyword>
<comment type="catalytic activity">
    <reaction evidence="12">
        <text>4-methyl-5-(2-phosphooxyethyl)-thiazole + 4-amino-2-methyl-5-(diphosphooxymethyl)pyrimidine + H(+) = thiamine phosphate + diphosphate</text>
        <dbReference type="Rhea" id="RHEA:22328"/>
        <dbReference type="ChEBI" id="CHEBI:15378"/>
        <dbReference type="ChEBI" id="CHEBI:33019"/>
        <dbReference type="ChEBI" id="CHEBI:37575"/>
        <dbReference type="ChEBI" id="CHEBI:57841"/>
        <dbReference type="ChEBI" id="CHEBI:58296"/>
        <dbReference type="EC" id="2.5.1.3"/>
    </reaction>
</comment>
<evidence type="ECO:0000256" key="7">
    <source>
        <dbReference type="ARBA" id="ARBA00022741"/>
    </source>
</evidence>
<reference evidence="16" key="1">
    <citation type="submission" date="2021-03" db="EMBL/GenBank/DDBJ databases">
        <title>Comparative genomics and phylogenomic investigation of the class Geoglossomycetes provide insights into ecological specialization and systematics.</title>
        <authorList>
            <person name="Melie T."/>
            <person name="Pirro S."/>
            <person name="Miller A.N."/>
            <person name="Quandt A."/>
        </authorList>
    </citation>
    <scope>NUCLEOTIDE SEQUENCE</scope>
    <source>
        <strain evidence="16">CAQ_001_2017</strain>
    </source>
</reference>
<keyword evidence="10" id="KW-0460">Magnesium</keyword>
<evidence type="ECO:0000259" key="15">
    <source>
        <dbReference type="Pfam" id="PF02581"/>
    </source>
</evidence>
<dbReference type="HAMAP" id="MF_00228">
    <property type="entry name" value="Thz_kinase"/>
    <property type="match status" value="1"/>
</dbReference>
<comment type="catalytic activity">
    <reaction evidence="14">
        <text>2-[(2R,5Z)-2-carboxy-4-methylthiazol-5(2H)-ylidene]ethyl phosphate + 4-amino-2-methyl-5-(diphosphooxymethyl)pyrimidine + 2 H(+) = thiamine phosphate + CO2 + diphosphate</text>
        <dbReference type="Rhea" id="RHEA:47844"/>
        <dbReference type="ChEBI" id="CHEBI:15378"/>
        <dbReference type="ChEBI" id="CHEBI:16526"/>
        <dbReference type="ChEBI" id="CHEBI:33019"/>
        <dbReference type="ChEBI" id="CHEBI:37575"/>
        <dbReference type="ChEBI" id="CHEBI:57841"/>
        <dbReference type="ChEBI" id="CHEBI:62899"/>
        <dbReference type="EC" id="2.5.1.3"/>
    </reaction>
</comment>
<dbReference type="SUPFAM" id="SSF53613">
    <property type="entry name" value="Ribokinase-like"/>
    <property type="match status" value="1"/>
</dbReference>
<keyword evidence="5" id="KW-0808">Transferase</keyword>
<dbReference type="PANTHER" id="PTHR20857">
    <property type="entry name" value="THIAMINE-PHOSPHATE PYROPHOSPHORYLASE"/>
    <property type="match status" value="1"/>
</dbReference>
<dbReference type="Pfam" id="PF02110">
    <property type="entry name" value="HK"/>
    <property type="match status" value="1"/>
</dbReference>
<evidence type="ECO:0000313" key="16">
    <source>
        <dbReference type="EMBL" id="KAH0565591.1"/>
    </source>
</evidence>
<dbReference type="CDD" id="cd01170">
    <property type="entry name" value="THZ_kinase"/>
    <property type="match status" value="1"/>
</dbReference>
<comment type="cofactor">
    <cofactor evidence="2">
        <name>Mg(2+)</name>
        <dbReference type="ChEBI" id="CHEBI:18420"/>
    </cofactor>
</comment>
<dbReference type="GO" id="GO:0000287">
    <property type="term" value="F:magnesium ion binding"/>
    <property type="evidence" value="ECO:0007669"/>
    <property type="project" value="InterPro"/>
</dbReference>
<evidence type="ECO:0000256" key="8">
    <source>
        <dbReference type="ARBA" id="ARBA00022777"/>
    </source>
</evidence>
<comment type="pathway">
    <text evidence="3">Cofactor biosynthesis; thiamine diphosphate biosynthesis; 4-methyl-5-(2-phosphoethyl)-thiazole from 5-(2-hydroxyethyl)-4-methylthiazole: step 1/1.</text>
</comment>
<feature type="domain" description="Thiamine phosphate synthase/TenI" evidence="15">
    <location>
        <begin position="7"/>
        <end position="219"/>
    </location>
</feature>
<evidence type="ECO:0000256" key="13">
    <source>
        <dbReference type="ARBA" id="ARBA00047851"/>
    </source>
</evidence>
<dbReference type="NCBIfam" id="TIGR00693">
    <property type="entry name" value="thiE"/>
    <property type="match status" value="1"/>
</dbReference>
<dbReference type="GO" id="GO:0005524">
    <property type="term" value="F:ATP binding"/>
    <property type="evidence" value="ECO:0007669"/>
    <property type="project" value="UniProtKB-KW"/>
</dbReference>
<comment type="catalytic activity">
    <reaction evidence="1">
        <text>5-(2-hydroxyethyl)-4-methylthiazole + ATP = 4-methyl-5-(2-phosphooxyethyl)-thiazole + ADP + H(+)</text>
        <dbReference type="Rhea" id="RHEA:24212"/>
        <dbReference type="ChEBI" id="CHEBI:15378"/>
        <dbReference type="ChEBI" id="CHEBI:17957"/>
        <dbReference type="ChEBI" id="CHEBI:30616"/>
        <dbReference type="ChEBI" id="CHEBI:58296"/>
        <dbReference type="ChEBI" id="CHEBI:456216"/>
        <dbReference type="EC" id="2.7.1.50"/>
    </reaction>
</comment>
<dbReference type="FunFam" id="3.40.1190.20:FF:000042">
    <property type="entry name" value="Probable thiamine biosynthetic bifunctional enzyme"/>
    <property type="match status" value="1"/>
</dbReference>
<dbReference type="InterPro" id="IPR022998">
    <property type="entry name" value="ThiamineP_synth_TenI"/>
</dbReference>
<dbReference type="NCBIfam" id="TIGR00694">
    <property type="entry name" value="thiM"/>
    <property type="match status" value="1"/>
</dbReference>
<organism evidence="16 17">
    <name type="scientific">Trichoglossum hirsutum</name>
    <dbReference type="NCBI Taxonomy" id="265104"/>
    <lineage>
        <taxon>Eukaryota</taxon>
        <taxon>Fungi</taxon>
        <taxon>Dikarya</taxon>
        <taxon>Ascomycota</taxon>
        <taxon>Pezizomycotina</taxon>
        <taxon>Geoglossomycetes</taxon>
        <taxon>Geoglossales</taxon>
        <taxon>Geoglossaceae</taxon>
        <taxon>Trichoglossum</taxon>
    </lineage>
</organism>
<proteinExistence type="inferred from homology"/>
<keyword evidence="7" id="KW-0547">Nucleotide-binding</keyword>
<dbReference type="GO" id="GO:0005737">
    <property type="term" value="C:cytoplasm"/>
    <property type="evidence" value="ECO:0007669"/>
    <property type="project" value="TreeGrafter"/>
</dbReference>
<keyword evidence="6" id="KW-0479">Metal-binding</keyword>
<dbReference type="InterPro" id="IPR036206">
    <property type="entry name" value="ThiamineP_synth_sf"/>
</dbReference>
<evidence type="ECO:0000313" key="17">
    <source>
        <dbReference type="Proteomes" id="UP000750711"/>
    </source>
</evidence>
<evidence type="ECO:0000256" key="12">
    <source>
        <dbReference type="ARBA" id="ARBA00047334"/>
    </source>
</evidence>
<evidence type="ECO:0000256" key="9">
    <source>
        <dbReference type="ARBA" id="ARBA00022840"/>
    </source>
</evidence>
<accession>A0A9P8RT38</accession>
<evidence type="ECO:0000256" key="6">
    <source>
        <dbReference type="ARBA" id="ARBA00022723"/>
    </source>
</evidence>
<dbReference type="InterPro" id="IPR034291">
    <property type="entry name" value="TMP_synthase"/>
</dbReference>
<dbReference type="Pfam" id="PF02581">
    <property type="entry name" value="TMP-TENI"/>
    <property type="match status" value="1"/>
</dbReference>
<dbReference type="PANTHER" id="PTHR20857:SF23">
    <property type="entry name" value="THIAMINE BIOSYNTHETIC BIFUNCTIONAL ENZYME"/>
    <property type="match status" value="1"/>
</dbReference>
<dbReference type="Gene3D" id="3.40.1190.20">
    <property type="match status" value="1"/>
</dbReference>
<comment type="catalytic activity">
    <reaction evidence="13">
        <text>2-(2-carboxy-4-methylthiazol-5-yl)ethyl phosphate + 4-amino-2-methyl-5-(diphosphooxymethyl)pyrimidine + 2 H(+) = thiamine phosphate + CO2 + diphosphate</text>
        <dbReference type="Rhea" id="RHEA:47848"/>
        <dbReference type="ChEBI" id="CHEBI:15378"/>
        <dbReference type="ChEBI" id="CHEBI:16526"/>
        <dbReference type="ChEBI" id="CHEBI:33019"/>
        <dbReference type="ChEBI" id="CHEBI:37575"/>
        <dbReference type="ChEBI" id="CHEBI:57841"/>
        <dbReference type="ChEBI" id="CHEBI:62890"/>
        <dbReference type="EC" id="2.5.1.3"/>
    </reaction>
</comment>
<dbReference type="InterPro" id="IPR029056">
    <property type="entry name" value="Ribokinase-like"/>
</dbReference>
<gene>
    <name evidence="16" type="ORF">GP486_001006</name>
</gene>
<dbReference type="EMBL" id="JAGHQM010000077">
    <property type="protein sequence ID" value="KAH0565591.1"/>
    <property type="molecule type" value="Genomic_DNA"/>
</dbReference>
<dbReference type="HAMAP" id="MF_00097">
    <property type="entry name" value="TMP_synthase"/>
    <property type="match status" value="1"/>
</dbReference>
<comment type="pathway">
    <text evidence="4">Cofactor biosynthesis; thiamine diphosphate biosynthesis; thiamine phosphate from 4-amino-2-methyl-5-diphosphomethylpyrimidine and 4-methyl-5-(2-phosphoethyl)-thiazole: step 1/1.</text>
</comment>
<dbReference type="AlphaFoldDB" id="A0A9P8RT38"/>
<dbReference type="NCBIfam" id="NF006830">
    <property type="entry name" value="PRK09355.1"/>
    <property type="match status" value="1"/>
</dbReference>
<evidence type="ECO:0000256" key="5">
    <source>
        <dbReference type="ARBA" id="ARBA00022679"/>
    </source>
</evidence>
<keyword evidence="8" id="KW-0418">Kinase</keyword>
<evidence type="ECO:0000256" key="11">
    <source>
        <dbReference type="ARBA" id="ARBA00022977"/>
    </source>
</evidence>
<name>A0A9P8RT38_9PEZI</name>
<comment type="caution">
    <text evidence="16">The sequence shown here is derived from an EMBL/GenBank/DDBJ whole genome shotgun (WGS) entry which is preliminary data.</text>
</comment>
<keyword evidence="17" id="KW-1185">Reference proteome</keyword>
<dbReference type="CDD" id="cd00564">
    <property type="entry name" value="TMP_TenI"/>
    <property type="match status" value="1"/>
</dbReference>
<evidence type="ECO:0000256" key="1">
    <source>
        <dbReference type="ARBA" id="ARBA00001771"/>
    </source>
</evidence>
<dbReference type="GO" id="GO:0004417">
    <property type="term" value="F:hydroxyethylthiazole kinase activity"/>
    <property type="evidence" value="ECO:0007669"/>
    <property type="project" value="UniProtKB-EC"/>
</dbReference>
<dbReference type="Gene3D" id="3.20.20.70">
    <property type="entry name" value="Aldolase class I"/>
    <property type="match status" value="1"/>
</dbReference>
<dbReference type="InterPro" id="IPR013785">
    <property type="entry name" value="Aldolase_TIM"/>
</dbReference>
<dbReference type="GO" id="GO:0004789">
    <property type="term" value="F:thiamine-phosphate diphosphorylase activity"/>
    <property type="evidence" value="ECO:0007669"/>
    <property type="project" value="UniProtKB-EC"/>
</dbReference>
<dbReference type="PRINTS" id="PR01099">
    <property type="entry name" value="HYETHTZKNASE"/>
</dbReference>
<sequence>MNVDYSLYLVTDSTKELLRGRDLVEIVQAAIKGGKRNQLSLPISRAAHHNVGVTIVQFRDKTSETRELIRVAKALHAVTEQYSIPLIINDRVDVALAVGAEGIHIGQDDIDLQIVRKLLGDKAIIGVSVSSVDEAVRAAKGGANYVGIGALFATDTKKDSKSIIGTAGVKKVLGALSAMDEKVSTVAIGGINTSNVQRVIYQSKASFKALDGVAVVSAIVAAPDTHQAAQELKGLIRQPPAFATTSVQKSKKVKDCRALIQSIPAIVKMLAQTKPLCHNMTNLVVQNFAANIALAIGASPIMSSYGGEAADLAQLNGSLVINMGTVTPASVESYITALRAYNTHGGPVILDPVGAGATQIRKDTVSRLLSEGYFDMIKGNEQEIKSVLGEGNVQQRGVDSSSSALTDTDKAKLTKKLAVRERNVVLMTGPTDFLSDGERTFAISNGHEYLGKITGSGCTLGTTIASCLAIQREDKLHAALTGILLFEIASEHAGLREDVKGPGTFVPAFIDELYQITKQTAAGNYGWLAASRVREMEI</sequence>